<reference evidence="1 2" key="1">
    <citation type="submission" date="2018-05" db="EMBL/GenBank/DDBJ databases">
        <title>Draft genome sequence of Scytalidium lignicola DSM 105466, a ubiquitous saprotrophic fungus.</title>
        <authorList>
            <person name="Buettner E."/>
            <person name="Gebauer A.M."/>
            <person name="Hofrichter M."/>
            <person name="Liers C."/>
            <person name="Kellner H."/>
        </authorList>
    </citation>
    <scope>NUCLEOTIDE SEQUENCE [LARGE SCALE GENOMIC DNA]</scope>
    <source>
        <strain evidence="1 2">DSM 105466</strain>
    </source>
</reference>
<evidence type="ECO:0000313" key="1">
    <source>
        <dbReference type="EMBL" id="RFU24605.1"/>
    </source>
</evidence>
<evidence type="ECO:0000313" key="2">
    <source>
        <dbReference type="Proteomes" id="UP000258309"/>
    </source>
</evidence>
<accession>A0A3E2GTV6</accession>
<feature type="non-terminal residue" evidence="1">
    <location>
        <position position="1"/>
    </location>
</feature>
<gene>
    <name evidence="1" type="ORF">B7463_g11733</name>
</gene>
<name>A0A3E2GTV6_SCYLI</name>
<organism evidence="1 2">
    <name type="scientific">Scytalidium lignicola</name>
    <name type="common">Hyphomycete</name>
    <dbReference type="NCBI Taxonomy" id="5539"/>
    <lineage>
        <taxon>Eukaryota</taxon>
        <taxon>Fungi</taxon>
        <taxon>Dikarya</taxon>
        <taxon>Ascomycota</taxon>
        <taxon>Pezizomycotina</taxon>
        <taxon>Leotiomycetes</taxon>
        <taxon>Leotiomycetes incertae sedis</taxon>
        <taxon>Scytalidium</taxon>
    </lineage>
</organism>
<sequence length="83" mass="8405">MALVNNFGNSLSALTLALAPTPALAPSLSSPRYVILTLIGLVSSFQPGSTGLAVLALAPAPAPAPTPASPLLAKRLHNLMETF</sequence>
<proteinExistence type="predicted"/>
<protein>
    <submittedName>
        <fullName evidence="1">Uncharacterized protein</fullName>
    </submittedName>
</protein>
<feature type="non-terminal residue" evidence="1">
    <location>
        <position position="83"/>
    </location>
</feature>
<dbReference type="EMBL" id="NCSJ02000425">
    <property type="protein sequence ID" value="RFU24605.1"/>
    <property type="molecule type" value="Genomic_DNA"/>
</dbReference>
<dbReference type="Proteomes" id="UP000258309">
    <property type="component" value="Unassembled WGS sequence"/>
</dbReference>
<comment type="caution">
    <text evidence="1">The sequence shown here is derived from an EMBL/GenBank/DDBJ whole genome shotgun (WGS) entry which is preliminary data.</text>
</comment>
<dbReference type="AlphaFoldDB" id="A0A3E2GTV6"/>
<keyword evidence="2" id="KW-1185">Reference proteome</keyword>